<dbReference type="Pfam" id="PF01755">
    <property type="entry name" value="Glyco_transf_25"/>
    <property type="match status" value="1"/>
</dbReference>
<reference evidence="2 3" key="1">
    <citation type="submission" date="2023-12" db="EMBL/GenBank/DDBJ databases">
        <title>Baltic Sea Cyanobacteria.</title>
        <authorList>
            <person name="Delbaje E."/>
            <person name="Fewer D.P."/>
            <person name="Shishido T.K."/>
        </authorList>
    </citation>
    <scope>NUCLEOTIDE SEQUENCE [LARGE SCALE GENOMIC DNA]</scope>
    <source>
        <strain evidence="2 3">UHCC 0281</strain>
    </source>
</reference>
<protein>
    <submittedName>
        <fullName evidence="2">Glycosyltransferase family 25 protein</fullName>
    </submittedName>
</protein>
<gene>
    <name evidence="2" type="ORF">VB739_11980</name>
</gene>
<accession>A0ABU5SXN3</accession>
<dbReference type="Proteomes" id="UP001302329">
    <property type="component" value="Unassembled WGS sequence"/>
</dbReference>
<evidence type="ECO:0000259" key="1">
    <source>
        <dbReference type="Pfam" id="PF01755"/>
    </source>
</evidence>
<dbReference type="EMBL" id="JAYGHY010000043">
    <property type="protein sequence ID" value="MEA5443273.1"/>
    <property type="molecule type" value="Genomic_DNA"/>
</dbReference>
<organism evidence="2 3">
    <name type="scientific">Cyanobium gracile UHCC 0281</name>
    <dbReference type="NCBI Taxonomy" id="3110309"/>
    <lineage>
        <taxon>Bacteria</taxon>
        <taxon>Bacillati</taxon>
        <taxon>Cyanobacteriota</taxon>
        <taxon>Cyanophyceae</taxon>
        <taxon>Synechococcales</taxon>
        <taxon>Prochlorococcaceae</taxon>
        <taxon>Cyanobium</taxon>
    </lineage>
</organism>
<keyword evidence="3" id="KW-1185">Reference proteome</keyword>
<dbReference type="InterPro" id="IPR002654">
    <property type="entry name" value="Glyco_trans_25"/>
</dbReference>
<proteinExistence type="predicted"/>
<sequence>MSSSVSMHGQGLVDYDYHRLKAVKEAVSESSYLYHEVCRTIEFLHDLQKTRDDVPNGQLSDQSAFHLDSSGFPVFYFLNLKSREDRRKLIQRIAAKLSINPAFISAIHGASSDLAKSIYEDNKEYAKTLVANVPEHGIQYSISAYKDYGSVPSRERYFYEKWNQKLLSLGSIGYLLSYRKALIDASVNQRLSVSDFIVICDDDVRPHTDFWAIWQEAWKQVSGLDPMIISLGAMQYFWNEKDISWISNNIYRCNGTSIASHATMIHKTLVPEFVQLIDDSTLPLDIGALHYLKRKYASQTFVVFPNLFIQDVSESDIADTANQSNEGVKEDNIFRWKLSDYCFNI</sequence>
<evidence type="ECO:0000313" key="3">
    <source>
        <dbReference type="Proteomes" id="UP001302329"/>
    </source>
</evidence>
<name>A0ABU5SXN3_9CYAN</name>
<dbReference type="RefSeq" id="WP_323357275.1">
    <property type="nucleotide sequence ID" value="NZ_JAYGHY010000043.1"/>
</dbReference>
<evidence type="ECO:0000313" key="2">
    <source>
        <dbReference type="EMBL" id="MEA5443273.1"/>
    </source>
</evidence>
<comment type="caution">
    <text evidence="2">The sequence shown here is derived from an EMBL/GenBank/DDBJ whole genome shotgun (WGS) entry which is preliminary data.</text>
</comment>
<feature type="domain" description="Glycosyl transferase family 25" evidence="1">
    <location>
        <begin position="75"/>
        <end position="261"/>
    </location>
</feature>